<evidence type="ECO:0008006" key="4">
    <source>
        <dbReference type="Google" id="ProtNLM"/>
    </source>
</evidence>
<feature type="transmembrane region" description="Helical" evidence="1">
    <location>
        <begin position="126"/>
        <end position="145"/>
    </location>
</feature>
<dbReference type="EMBL" id="CP126210">
    <property type="protein sequence ID" value="WIA11640.1"/>
    <property type="molecule type" value="Genomic_DNA"/>
</dbReference>
<evidence type="ECO:0000313" key="3">
    <source>
        <dbReference type="Proteomes" id="UP001244341"/>
    </source>
</evidence>
<name>A0ABY8TRC6_TETOB</name>
<feature type="transmembrane region" description="Helical" evidence="1">
    <location>
        <begin position="270"/>
        <end position="291"/>
    </location>
</feature>
<accession>A0ABY8TRC6</accession>
<keyword evidence="1" id="KW-0812">Transmembrane</keyword>
<dbReference type="Proteomes" id="UP001244341">
    <property type="component" value="Chromosome 3b"/>
</dbReference>
<gene>
    <name evidence="2" type="ORF">OEZ85_011743</name>
</gene>
<evidence type="ECO:0000256" key="1">
    <source>
        <dbReference type="SAM" id="Phobius"/>
    </source>
</evidence>
<feature type="transmembrane region" description="Helical" evidence="1">
    <location>
        <begin position="157"/>
        <end position="177"/>
    </location>
</feature>
<proteinExistence type="predicted"/>
<keyword evidence="1" id="KW-0472">Membrane</keyword>
<sequence length="360" mass="38223">MSRSYFISKESLYIHPACLCVAEHATLTVHSLKLQLCPATAQALVVLALDSSVVFEAAINSTRDPLKIAIPPQVLGSTGVLTVYVVLCDAAGRISDIVDSGKLAVVGYEDPCLERSYLVFKNHSSALLDTTALLICGGMLAAAAMRSVDFKADPEALGKLGVVLLYGLLFFMPYAVMQLRRQLFLRYREVLLVLARTLTASVLILVAVKAVPQPGAWVSVVGNTLAMQLQNGVILPSCQQVRLPAAAAIAAAHLPSDALLLALPMPVRSAVLTSVLMQLCMLLVTVAQDAWCRHRFTQRYLGVAADVGPARAAARQAPAAAAVDEQAQTVRPAVYAGGGEAGCSNADAVLRQRRPVQQAQ</sequence>
<feature type="transmembrane region" description="Helical" evidence="1">
    <location>
        <begin position="189"/>
        <end position="208"/>
    </location>
</feature>
<protein>
    <recommendedName>
        <fullName evidence="4">Intimal thickness related receptor IRP domain-containing protein</fullName>
    </recommendedName>
</protein>
<keyword evidence="3" id="KW-1185">Reference proteome</keyword>
<organism evidence="2 3">
    <name type="scientific">Tetradesmus obliquus</name>
    <name type="common">Green alga</name>
    <name type="synonym">Acutodesmus obliquus</name>
    <dbReference type="NCBI Taxonomy" id="3088"/>
    <lineage>
        <taxon>Eukaryota</taxon>
        <taxon>Viridiplantae</taxon>
        <taxon>Chlorophyta</taxon>
        <taxon>core chlorophytes</taxon>
        <taxon>Chlorophyceae</taxon>
        <taxon>CS clade</taxon>
        <taxon>Sphaeropleales</taxon>
        <taxon>Scenedesmaceae</taxon>
        <taxon>Tetradesmus</taxon>
    </lineage>
</organism>
<reference evidence="2 3" key="1">
    <citation type="submission" date="2023-05" db="EMBL/GenBank/DDBJ databases">
        <title>A 100% complete, gapless, phased diploid assembly of the Scenedesmus obliquus UTEX 3031 genome.</title>
        <authorList>
            <person name="Biondi T.C."/>
            <person name="Hanschen E.R."/>
            <person name="Kwon T."/>
            <person name="Eng W."/>
            <person name="Kruse C.P.S."/>
            <person name="Koehler S.I."/>
            <person name="Kunde Y."/>
            <person name="Gleasner C.D."/>
            <person name="You Mak K.T."/>
            <person name="Polle J."/>
            <person name="Hovde B.T."/>
            <person name="Starkenburg S.R."/>
        </authorList>
    </citation>
    <scope>NUCLEOTIDE SEQUENCE [LARGE SCALE GENOMIC DNA]</scope>
    <source>
        <strain evidence="2 3">DOE0152z</strain>
    </source>
</reference>
<keyword evidence="1" id="KW-1133">Transmembrane helix</keyword>
<evidence type="ECO:0000313" key="2">
    <source>
        <dbReference type="EMBL" id="WIA11640.1"/>
    </source>
</evidence>